<sequence length="240" mass="27699">MKINSFIKLFSLESPMKIELPKIFIISLKNSPRRDVIAQRFNALGIKFEFFDAIYGKDLSQEELSKIDREFAVKRFSTKKPLTLGEIGCALSHIAVYEHILKNNIEQAIIFEDDAIIHHEFKKIVEETLSKVPSRREIIFFEHGKAKSWFCKRSIHEGYKLVRYRSPSKNSKRCIFRTTSYLITLSGAKKLLNHAYPVRMPSDYLTGGLQITQINAYGIEPPCVFCGVDSEINAIEDRYN</sequence>
<evidence type="ECO:0000313" key="2">
    <source>
        <dbReference type="EMBL" id="AAU37053.1"/>
    </source>
</evidence>
<dbReference type="STRING" id="221988.MS0446"/>
<proteinExistence type="predicted"/>
<dbReference type="Proteomes" id="UP000000607">
    <property type="component" value="Chromosome"/>
</dbReference>
<organism evidence="2 3">
    <name type="scientific">Mannheimia succiniciproducens (strain KCTC 0769BP / MBEL55E)</name>
    <dbReference type="NCBI Taxonomy" id="221988"/>
    <lineage>
        <taxon>Bacteria</taxon>
        <taxon>Pseudomonadati</taxon>
        <taxon>Pseudomonadota</taxon>
        <taxon>Gammaproteobacteria</taxon>
        <taxon>Pasteurellales</taxon>
        <taxon>Pasteurellaceae</taxon>
        <taxon>Basfia</taxon>
    </lineage>
</organism>
<dbReference type="Pfam" id="PF01755">
    <property type="entry name" value="Glyco_transf_25"/>
    <property type="match status" value="1"/>
</dbReference>
<reference evidence="2 3" key="1">
    <citation type="journal article" date="2004" name="Nat. Biotechnol.">
        <title>The genome sequence of the capnophilic rumen bacterium Mannheimia succiniciproducens.</title>
        <authorList>
            <person name="Hong S.H."/>
            <person name="Kim J.S."/>
            <person name="Lee S.Y."/>
            <person name="In Y.H."/>
            <person name="Choi S.S."/>
            <person name="Rih J.-K."/>
            <person name="Kim C.H."/>
            <person name="Jeong H."/>
            <person name="Hur C.G."/>
            <person name="Kim J.J."/>
        </authorList>
    </citation>
    <scope>NUCLEOTIDE SEQUENCE [LARGE SCALE GENOMIC DNA]</scope>
    <source>
        <strain evidence="3">KCTC 0769BP / MBEL55E</strain>
    </source>
</reference>
<evidence type="ECO:0000313" key="3">
    <source>
        <dbReference type="Proteomes" id="UP000000607"/>
    </source>
</evidence>
<dbReference type="CAZy" id="GT25">
    <property type="family name" value="Glycosyltransferase Family 25"/>
</dbReference>
<dbReference type="CDD" id="cd06532">
    <property type="entry name" value="Glyco_transf_25"/>
    <property type="match status" value="1"/>
</dbReference>
<name>Q65VF7_MANSM</name>
<dbReference type="KEGG" id="msu:MS0446"/>
<dbReference type="InterPro" id="IPR002654">
    <property type="entry name" value="Glyco_trans_25"/>
</dbReference>
<evidence type="ECO:0000259" key="1">
    <source>
        <dbReference type="Pfam" id="PF01755"/>
    </source>
</evidence>
<accession>Q65VF7</accession>
<protein>
    <recommendedName>
        <fullName evidence="1">Glycosyl transferase family 25 domain-containing protein</fullName>
    </recommendedName>
</protein>
<dbReference type="HOGENOM" id="CLU_071269_3_0_6"/>
<dbReference type="AlphaFoldDB" id="Q65VF7"/>
<feature type="domain" description="Glycosyl transferase family 25" evidence="1">
    <location>
        <begin position="22"/>
        <end position="206"/>
    </location>
</feature>
<gene>
    <name evidence="2" type="ordered locus">MS0446</name>
</gene>
<dbReference type="eggNOG" id="COG3306">
    <property type="taxonomic scope" value="Bacteria"/>
</dbReference>
<keyword evidence="3" id="KW-1185">Reference proteome</keyword>
<dbReference type="EMBL" id="AE016827">
    <property type="protein sequence ID" value="AAU37053.1"/>
    <property type="molecule type" value="Genomic_DNA"/>
</dbReference>